<dbReference type="Gene3D" id="3.40.630.30">
    <property type="match status" value="1"/>
</dbReference>
<gene>
    <name evidence="2" type="ORF">D1832_12835</name>
</gene>
<feature type="domain" description="N-acetyltransferase" evidence="1">
    <location>
        <begin position="1"/>
        <end position="70"/>
    </location>
</feature>
<dbReference type="InterPro" id="IPR000182">
    <property type="entry name" value="GNAT_dom"/>
</dbReference>
<accession>A0A417Z1A4</accession>
<dbReference type="AlphaFoldDB" id="A0A417Z1A4"/>
<keyword evidence="2" id="KW-0808">Transferase</keyword>
<reference evidence="2 3" key="1">
    <citation type="submission" date="2018-08" db="EMBL/GenBank/DDBJ databases">
        <title>Whole genome sequence analysis of Dermacoccus abyssi bacteria isolated from Deep Mariana trench Micromonospora spp reveals genes involved in the environmental adaptation and production of secondary metabolites.</title>
        <authorList>
            <person name="Abdel-Mageed W.M."/>
            <person name="Lehri B."/>
            <person name="Nouioui I."/>
            <person name="Goodfellow I."/>
            <person name="Jaspars M."/>
            <person name="Karlyshev A."/>
        </authorList>
    </citation>
    <scope>NUCLEOTIDE SEQUENCE [LARGE SCALE GENOMIC DNA]</scope>
    <source>
        <strain evidence="2 3">MT1.1</strain>
    </source>
</reference>
<sequence length="90" mass="9707">MAVAPTFQGRGVGSSLMRELLRRAAERCERVVVLLGDPAYYSRFGFAPASRFGIVADPAWGAYFQACALGVEPDVPSGTYTYAEPFARLG</sequence>
<dbReference type="CDD" id="cd04301">
    <property type="entry name" value="NAT_SF"/>
    <property type="match status" value="1"/>
</dbReference>
<dbReference type="SUPFAM" id="SSF55729">
    <property type="entry name" value="Acyl-CoA N-acyltransferases (Nat)"/>
    <property type="match status" value="1"/>
</dbReference>
<dbReference type="Pfam" id="PF13508">
    <property type="entry name" value="Acetyltransf_7"/>
    <property type="match status" value="1"/>
</dbReference>
<evidence type="ECO:0000313" key="3">
    <source>
        <dbReference type="Proteomes" id="UP000285376"/>
    </source>
</evidence>
<dbReference type="Proteomes" id="UP000285376">
    <property type="component" value="Unassembled WGS sequence"/>
</dbReference>
<protein>
    <submittedName>
        <fullName evidence="2">N-acetyltransferase</fullName>
    </submittedName>
</protein>
<name>A0A417Z1A4_9MICO</name>
<organism evidence="2 3">
    <name type="scientific">Dermacoccus abyssi</name>
    <dbReference type="NCBI Taxonomy" id="322596"/>
    <lineage>
        <taxon>Bacteria</taxon>
        <taxon>Bacillati</taxon>
        <taxon>Actinomycetota</taxon>
        <taxon>Actinomycetes</taxon>
        <taxon>Micrococcales</taxon>
        <taxon>Dermacoccaceae</taxon>
        <taxon>Dermacoccus</taxon>
    </lineage>
</organism>
<dbReference type="EMBL" id="QWLM01000018">
    <property type="protein sequence ID" value="RHW44310.1"/>
    <property type="molecule type" value="Genomic_DNA"/>
</dbReference>
<proteinExistence type="predicted"/>
<comment type="caution">
    <text evidence="2">The sequence shown here is derived from an EMBL/GenBank/DDBJ whole genome shotgun (WGS) entry which is preliminary data.</text>
</comment>
<evidence type="ECO:0000259" key="1">
    <source>
        <dbReference type="PROSITE" id="PS51186"/>
    </source>
</evidence>
<dbReference type="GO" id="GO:0016747">
    <property type="term" value="F:acyltransferase activity, transferring groups other than amino-acyl groups"/>
    <property type="evidence" value="ECO:0007669"/>
    <property type="project" value="InterPro"/>
</dbReference>
<dbReference type="InterPro" id="IPR016181">
    <property type="entry name" value="Acyl_CoA_acyltransferase"/>
</dbReference>
<evidence type="ECO:0000313" key="2">
    <source>
        <dbReference type="EMBL" id="RHW44310.1"/>
    </source>
</evidence>
<dbReference type="PROSITE" id="PS51186">
    <property type="entry name" value="GNAT"/>
    <property type="match status" value="1"/>
</dbReference>